<protein>
    <submittedName>
        <fullName evidence="2">Uncharacterized protein</fullName>
    </submittedName>
</protein>
<feature type="non-terminal residue" evidence="2">
    <location>
        <position position="33"/>
    </location>
</feature>
<evidence type="ECO:0000256" key="1">
    <source>
        <dbReference type="SAM" id="MobiDB-lite"/>
    </source>
</evidence>
<organism evidence="2">
    <name type="scientific">marine metagenome</name>
    <dbReference type="NCBI Taxonomy" id="408172"/>
    <lineage>
        <taxon>unclassified sequences</taxon>
        <taxon>metagenomes</taxon>
        <taxon>ecological metagenomes</taxon>
    </lineage>
</organism>
<sequence length="33" mass="3241">VLVTGADGGGGASRPQVDGKQVVPHPTRLVANS</sequence>
<reference evidence="2" key="1">
    <citation type="submission" date="2018-05" db="EMBL/GenBank/DDBJ databases">
        <authorList>
            <person name="Lanie J.A."/>
            <person name="Ng W.-L."/>
            <person name="Kazmierczak K.M."/>
            <person name="Andrzejewski T.M."/>
            <person name="Davidsen T.M."/>
            <person name="Wayne K.J."/>
            <person name="Tettelin H."/>
            <person name="Glass J.I."/>
            <person name="Rusch D."/>
            <person name="Podicherti R."/>
            <person name="Tsui H.-C.T."/>
            <person name="Winkler M.E."/>
        </authorList>
    </citation>
    <scope>NUCLEOTIDE SEQUENCE</scope>
</reference>
<dbReference type="AlphaFoldDB" id="A0A382FVE0"/>
<name>A0A382FVE0_9ZZZZ</name>
<feature type="compositionally biased region" description="Gly residues" evidence="1">
    <location>
        <begin position="1"/>
        <end position="12"/>
    </location>
</feature>
<evidence type="ECO:0000313" key="2">
    <source>
        <dbReference type="EMBL" id="SVB66950.1"/>
    </source>
</evidence>
<accession>A0A382FVE0</accession>
<feature type="region of interest" description="Disordered" evidence="1">
    <location>
        <begin position="1"/>
        <end position="33"/>
    </location>
</feature>
<feature type="non-terminal residue" evidence="2">
    <location>
        <position position="1"/>
    </location>
</feature>
<proteinExistence type="predicted"/>
<dbReference type="EMBL" id="UINC01052064">
    <property type="protein sequence ID" value="SVB66950.1"/>
    <property type="molecule type" value="Genomic_DNA"/>
</dbReference>
<gene>
    <name evidence="2" type="ORF">METZ01_LOCUS219804</name>
</gene>